<feature type="compositionally biased region" description="Low complexity" evidence="1">
    <location>
        <begin position="116"/>
        <end position="128"/>
    </location>
</feature>
<feature type="compositionally biased region" description="Acidic residues" evidence="1">
    <location>
        <begin position="72"/>
        <end position="84"/>
    </location>
</feature>
<sequence>MPLGARGRSCRSNGAWPLSSWAGARFPVPWMPPGGPGAAAVAGSRHGQPRAAEKMACERPDGAVDGAIDGAIDGDGDGDDDAGSNDDAAPGPPPSVVGTPTPPPAPVDPRAPWTPVPLRRGLRPAGRPARPPPRRAPPDPRRGSLS</sequence>
<feature type="region of interest" description="Disordered" evidence="1">
    <location>
        <begin position="1"/>
        <end position="146"/>
    </location>
</feature>
<keyword evidence="3" id="KW-1185">Reference proteome</keyword>
<dbReference type="AlphaFoldDB" id="A0A4P9XFE9"/>
<name>A0A4P9XFE9_9FUNG</name>
<gene>
    <name evidence="2" type="ORF">CXG81DRAFT_23054</name>
</gene>
<organism evidence="2 3">
    <name type="scientific">Caulochytrium protostelioides</name>
    <dbReference type="NCBI Taxonomy" id="1555241"/>
    <lineage>
        <taxon>Eukaryota</taxon>
        <taxon>Fungi</taxon>
        <taxon>Fungi incertae sedis</taxon>
        <taxon>Chytridiomycota</taxon>
        <taxon>Chytridiomycota incertae sedis</taxon>
        <taxon>Chytridiomycetes</taxon>
        <taxon>Caulochytriales</taxon>
        <taxon>Caulochytriaceae</taxon>
        <taxon>Caulochytrium</taxon>
    </lineage>
</organism>
<dbReference type="EMBL" id="ML014111">
    <property type="protein sequence ID" value="RKP04278.1"/>
    <property type="molecule type" value="Genomic_DNA"/>
</dbReference>
<dbReference type="Proteomes" id="UP000274922">
    <property type="component" value="Unassembled WGS sequence"/>
</dbReference>
<evidence type="ECO:0000313" key="2">
    <source>
        <dbReference type="EMBL" id="RKP04278.1"/>
    </source>
</evidence>
<feature type="compositionally biased region" description="Basic and acidic residues" evidence="1">
    <location>
        <begin position="51"/>
        <end position="62"/>
    </location>
</feature>
<protein>
    <submittedName>
        <fullName evidence="2">Uncharacterized protein</fullName>
    </submittedName>
</protein>
<accession>A0A4P9XFE9</accession>
<evidence type="ECO:0000256" key="1">
    <source>
        <dbReference type="SAM" id="MobiDB-lite"/>
    </source>
</evidence>
<feature type="compositionally biased region" description="Basic and acidic residues" evidence="1">
    <location>
        <begin position="136"/>
        <end position="146"/>
    </location>
</feature>
<reference evidence="3" key="1">
    <citation type="journal article" date="2018" name="Nat. Microbiol.">
        <title>Leveraging single-cell genomics to expand the fungal tree of life.</title>
        <authorList>
            <person name="Ahrendt S.R."/>
            <person name="Quandt C.A."/>
            <person name="Ciobanu D."/>
            <person name="Clum A."/>
            <person name="Salamov A."/>
            <person name="Andreopoulos B."/>
            <person name="Cheng J.F."/>
            <person name="Woyke T."/>
            <person name="Pelin A."/>
            <person name="Henrissat B."/>
            <person name="Reynolds N.K."/>
            <person name="Benny G.L."/>
            <person name="Smith M.E."/>
            <person name="James T.Y."/>
            <person name="Grigoriev I.V."/>
        </authorList>
    </citation>
    <scope>NUCLEOTIDE SEQUENCE [LARGE SCALE GENOMIC DNA]</scope>
    <source>
        <strain evidence="3">ATCC 52028</strain>
    </source>
</reference>
<feature type="compositionally biased region" description="Pro residues" evidence="1">
    <location>
        <begin position="90"/>
        <end position="115"/>
    </location>
</feature>
<evidence type="ECO:0000313" key="3">
    <source>
        <dbReference type="Proteomes" id="UP000274922"/>
    </source>
</evidence>
<proteinExistence type="predicted"/>